<keyword evidence="1" id="KW-0812">Transmembrane</keyword>
<evidence type="ECO:0000256" key="1">
    <source>
        <dbReference type="SAM" id="Phobius"/>
    </source>
</evidence>
<dbReference type="RefSeq" id="WP_143412045.1">
    <property type="nucleotide sequence ID" value="NZ_FUWO01000008.1"/>
</dbReference>
<reference evidence="3" key="1">
    <citation type="submission" date="2017-02" db="EMBL/GenBank/DDBJ databases">
        <authorList>
            <person name="Varghese N."/>
            <person name="Submissions S."/>
        </authorList>
    </citation>
    <scope>NUCLEOTIDE SEQUENCE [LARGE SCALE GENOMIC DNA]</scope>
    <source>
        <strain evidence="3">DSM 15739</strain>
    </source>
</reference>
<dbReference type="Proteomes" id="UP000189941">
    <property type="component" value="Unassembled WGS sequence"/>
</dbReference>
<evidence type="ECO:0000313" key="2">
    <source>
        <dbReference type="EMBL" id="SJZ54270.1"/>
    </source>
</evidence>
<keyword evidence="3" id="KW-1185">Reference proteome</keyword>
<sequence>MWYKQNNQGFALVDSMVAFIIFSLMLMLYLPAYHRELQRLEELKLVANQWQLFDDLIQMSQQQTSLDLDTRIEAYTLLYEEGVTWQANNGVYQIVFDGGNQYEVQLLNLQ</sequence>
<feature type="transmembrane region" description="Helical" evidence="1">
    <location>
        <begin position="12"/>
        <end position="30"/>
    </location>
</feature>
<keyword evidence="1" id="KW-0472">Membrane</keyword>
<protein>
    <submittedName>
        <fullName evidence="2">Uncharacterized protein</fullName>
    </submittedName>
</protein>
<accession>A0A1T4LHV3</accession>
<gene>
    <name evidence="2" type="ORF">SAMN02746011_01082</name>
</gene>
<proteinExistence type="predicted"/>
<evidence type="ECO:0000313" key="3">
    <source>
        <dbReference type="Proteomes" id="UP000189941"/>
    </source>
</evidence>
<name>A0A1T4LHV3_9LACT</name>
<dbReference type="AlphaFoldDB" id="A0A1T4LHV3"/>
<keyword evidence="1" id="KW-1133">Transmembrane helix</keyword>
<organism evidence="2 3">
    <name type="scientific">Globicatella sulfidifaciens DSM 15739</name>
    <dbReference type="NCBI Taxonomy" id="1121925"/>
    <lineage>
        <taxon>Bacteria</taxon>
        <taxon>Bacillati</taxon>
        <taxon>Bacillota</taxon>
        <taxon>Bacilli</taxon>
        <taxon>Lactobacillales</taxon>
        <taxon>Aerococcaceae</taxon>
        <taxon>Globicatella</taxon>
    </lineage>
</organism>
<dbReference type="STRING" id="1121925.SAMN02746011_01082"/>
<dbReference type="EMBL" id="FUWO01000008">
    <property type="protein sequence ID" value="SJZ54270.1"/>
    <property type="molecule type" value="Genomic_DNA"/>
</dbReference>
<dbReference type="OrthoDB" id="9870906at2"/>